<evidence type="ECO:0000256" key="5">
    <source>
        <dbReference type="ARBA" id="ARBA00023136"/>
    </source>
</evidence>
<dbReference type="InterPro" id="IPR015414">
    <property type="entry name" value="TMEM64"/>
</dbReference>
<organism evidence="8 9">
    <name type="scientific">Natronospira elongata</name>
    <dbReference type="NCBI Taxonomy" id="3110268"/>
    <lineage>
        <taxon>Bacteria</taxon>
        <taxon>Pseudomonadati</taxon>
        <taxon>Pseudomonadota</taxon>
        <taxon>Gammaproteobacteria</taxon>
        <taxon>Natronospirales</taxon>
        <taxon>Natronospiraceae</taxon>
        <taxon>Natronospira</taxon>
    </lineage>
</organism>
<keyword evidence="3 6" id="KW-0812">Transmembrane</keyword>
<feature type="transmembrane region" description="Helical" evidence="6">
    <location>
        <begin position="45"/>
        <end position="72"/>
    </location>
</feature>
<keyword evidence="5 6" id="KW-0472">Membrane</keyword>
<comment type="subcellular location">
    <subcellularLocation>
        <location evidence="1 6">Cell membrane</location>
        <topology evidence="1 6">Multi-pass membrane protein</topology>
    </subcellularLocation>
</comment>
<dbReference type="InterPro" id="IPR032816">
    <property type="entry name" value="VTT_dom"/>
</dbReference>
<evidence type="ECO:0000256" key="1">
    <source>
        <dbReference type="ARBA" id="ARBA00004651"/>
    </source>
</evidence>
<protein>
    <recommendedName>
        <fullName evidence="6">TVP38/TMEM64 family membrane protein</fullName>
    </recommendedName>
</protein>
<feature type="transmembrane region" description="Helical" evidence="6">
    <location>
        <begin position="78"/>
        <end position="98"/>
    </location>
</feature>
<feature type="transmembrane region" description="Helical" evidence="6">
    <location>
        <begin position="151"/>
        <end position="170"/>
    </location>
</feature>
<evidence type="ECO:0000256" key="4">
    <source>
        <dbReference type="ARBA" id="ARBA00022989"/>
    </source>
</evidence>
<dbReference type="PANTHER" id="PTHR12677">
    <property type="entry name" value="GOLGI APPARATUS MEMBRANE PROTEIN TVP38-RELATED"/>
    <property type="match status" value="1"/>
</dbReference>
<comment type="similarity">
    <text evidence="6">Belongs to the TVP38/TMEM64 family.</text>
</comment>
<accession>A0AAP6MKT1</accession>
<dbReference type="EMBL" id="JAYGII010000003">
    <property type="protein sequence ID" value="MEA5444675.1"/>
    <property type="molecule type" value="Genomic_DNA"/>
</dbReference>
<evidence type="ECO:0000256" key="6">
    <source>
        <dbReference type="RuleBase" id="RU366058"/>
    </source>
</evidence>
<feature type="transmembrane region" description="Helical" evidence="6">
    <location>
        <begin position="193"/>
        <end position="211"/>
    </location>
</feature>
<feature type="domain" description="VTT" evidence="7">
    <location>
        <begin position="62"/>
        <end position="175"/>
    </location>
</feature>
<evidence type="ECO:0000313" key="8">
    <source>
        <dbReference type="EMBL" id="MEA5444675.1"/>
    </source>
</evidence>
<keyword evidence="9" id="KW-1185">Reference proteome</keyword>
<feature type="transmembrane region" description="Helical" evidence="6">
    <location>
        <begin position="6"/>
        <end position="25"/>
    </location>
</feature>
<evidence type="ECO:0000313" key="9">
    <source>
        <dbReference type="Proteomes" id="UP001302316"/>
    </source>
</evidence>
<dbReference type="Proteomes" id="UP001302316">
    <property type="component" value="Unassembled WGS sequence"/>
</dbReference>
<dbReference type="Pfam" id="PF09335">
    <property type="entry name" value="VTT_dom"/>
    <property type="match status" value="1"/>
</dbReference>
<dbReference type="GO" id="GO:0005886">
    <property type="term" value="C:plasma membrane"/>
    <property type="evidence" value="ECO:0007669"/>
    <property type="project" value="UniProtKB-SubCell"/>
</dbReference>
<sequence length="218" mass="23311">MDRRTTAGPLLLILIVAVGLIFAVWQPVEVDTVFAWGERLAGNPLTLALLVVVQILLFTFALPGSTVIWAIAPFLPPWIAVPVLVSGATAGAVGAYFLSGRLSRDWRVGPASRRVIGLLEQRGDFLTQTALRALPGFPHSIVNYAGGILRLPLPGFIAAALVGLGVKWWVYASAIHGLATAARGDEALGGRELLPLFILAVLLLIAGLVKWKLRQRSL</sequence>
<keyword evidence="2 6" id="KW-1003">Cell membrane</keyword>
<evidence type="ECO:0000256" key="3">
    <source>
        <dbReference type="ARBA" id="ARBA00022692"/>
    </source>
</evidence>
<keyword evidence="4 6" id="KW-1133">Transmembrane helix</keyword>
<gene>
    <name evidence="8" type="ORF">VCB98_02460</name>
</gene>
<evidence type="ECO:0000256" key="2">
    <source>
        <dbReference type="ARBA" id="ARBA00022475"/>
    </source>
</evidence>
<reference evidence="8 9" key="1">
    <citation type="submission" date="2023-12" db="EMBL/GenBank/DDBJ databases">
        <title>Whole-genome sequencing of halo(alkali)philic microorganisms from hypersaline lakes.</title>
        <authorList>
            <person name="Sorokin D.Y."/>
            <person name="Merkel A.Y."/>
            <person name="Messina E."/>
            <person name="Yakimov M."/>
        </authorList>
    </citation>
    <scope>NUCLEOTIDE SEQUENCE [LARGE SCALE GENOMIC DNA]</scope>
    <source>
        <strain evidence="8 9">AB-CW1</strain>
    </source>
</reference>
<comment type="caution">
    <text evidence="8">The sequence shown here is derived from an EMBL/GenBank/DDBJ whole genome shotgun (WGS) entry which is preliminary data.</text>
</comment>
<name>A0AAP6MKT1_9GAMM</name>
<dbReference type="PANTHER" id="PTHR12677:SF59">
    <property type="entry name" value="GOLGI APPARATUS MEMBRANE PROTEIN TVP38-RELATED"/>
    <property type="match status" value="1"/>
</dbReference>
<dbReference type="AlphaFoldDB" id="A0AAP6MKT1"/>
<evidence type="ECO:0000259" key="7">
    <source>
        <dbReference type="Pfam" id="PF09335"/>
    </source>
</evidence>
<proteinExistence type="inferred from homology"/>
<dbReference type="RefSeq" id="WP_346050130.1">
    <property type="nucleotide sequence ID" value="NZ_JAYGII010000003.1"/>
</dbReference>